<organism evidence="6 7">
    <name type="scientific">Rhinocladiella mackenziei CBS 650.93</name>
    <dbReference type="NCBI Taxonomy" id="1442369"/>
    <lineage>
        <taxon>Eukaryota</taxon>
        <taxon>Fungi</taxon>
        <taxon>Dikarya</taxon>
        <taxon>Ascomycota</taxon>
        <taxon>Pezizomycotina</taxon>
        <taxon>Eurotiomycetes</taxon>
        <taxon>Chaetothyriomycetidae</taxon>
        <taxon>Chaetothyriales</taxon>
        <taxon>Herpotrichiellaceae</taxon>
        <taxon>Rhinocladiella</taxon>
    </lineage>
</organism>
<evidence type="ECO:0000313" key="7">
    <source>
        <dbReference type="Proteomes" id="UP000053617"/>
    </source>
</evidence>
<dbReference type="SUPFAM" id="SSF51905">
    <property type="entry name" value="FAD/NAD(P)-binding domain"/>
    <property type="match status" value="1"/>
</dbReference>
<dbReference type="VEuPathDB" id="FungiDB:Z518_04588"/>
<dbReference type="InterPro" id="IPR036188">
    <property type="entry name" value="FAD/NAD-bd_sf"/>
</dbReference>
<gene>
    <name evidence="6" type="ORF">Z518_04588</name>
</gene>
<proteinExistence type="predicted"/>
<dbReference type="Gene3D" id="3.90.700.10">
    <property type="entry name" value="Succinate dehydrogenase/fumarate reductase flavoprotein, catalytic domain"/>
    <property type="match status" value="1"/>
</dbReference>
<comment type="cofactor">
    <cofactor evidence="1">
        <name>FAD</name>
        <dbReference type="ChEBI" id="CHEBI:57692"/>
    </cofactor>
</comment>
<evidence type="ECO:0000256" key="1">
    <source>
        <dbReference type="ARBA" id="ARBA00001974"/>
    </source>
</evidence>
<dbReference type="GO" id="GO:0008202">
    <property type="term" value="P:steroid metabolic process"/>
    <property type="evidence" value="ECO:0007669"/>
    <property type="project" value="UniProtKB-ARBA"/>
</dbReference>
<keyword evidence="4" id="KW-0560">Oxidoreductase</keyword>
<dbReference type="InterPro" id="IPR003953">
    <property type="entry name" value="FAD-dep_OxRdtase_2_FAD-bd"/>
</dbReference>
<dbReference type="InterPro" id="IPR050315">
    <property type="entry name" value="FAD-oxidoreductase_2"/>
</dbReference>
<evidence type="ECO:0000256" key="2">
    <source>
        <dbReference type="ARBA" id="ARBA00022630"/>
    </source>
</evidence>
<dbReference type="PRINTS" id="PR00368">
    <property type="entry name" value="FADPNR"/>
</dbReference>
<dbReference type="STRING" id="1442369.A0A0D2FWL3"/>
<dbReference type="PANTHER" id="PTHR43400">
    <property type="entry name" value="FUMARATE REDUCTASE"/>
    <property type="match status" value="1"/>
</dbReference>
<protein>
    <submittedName>
        <fullName evidence="6">Rhinocladiella mackenziei CBS 650.93 unplaced genomic scaffold supercont1.3, whole genome shotgun sequence</fullName>
    </submittedName>
</protein>
<dbReference type="Proteomes" id="UP000053617">
    <property type="component" value="Unassembled WGS sequence"/>
</dbReference>
<keyword evidence="7" id="KW-1185">Reference proteome</keyword>
<accession>A0A0D2FWL3</accession>
<keyword evidence="2" id="KW-0285">Flavoprotein</keyword>
<dbReference type="SUPFAM" id="SSF56425">
    <property type="entry name" value="Succinate dehydrogenase/fumarate reductase flavoprotein, catalytic domain"/>
    <property type="match status" value="1"/>
</dbReference>
<reference evidence="6 7" key="1">
    <citation type="submission" date="2015-01" db="EMBL/GenBank/DDBJ databases">
        <title>The Genome Sequence of Rhinocladiella mackenzie CBS 650.93.</title>
        <authorList>
            <consortium name="The Broad Institute Genomics Platform"/>
            <person name="Cuomo C."/>
            <person name="de Hoog S."/>
            <person name="Gorbushina A."/>
            <person name="Stielow B."/>
            <person name="Teixiera M."/>
            <person name="Abouelleil A."/>
            <person name="Chapman S.B."/>
            <person name="Priest M."/>
            <person name="Young S.K."/>
            <person name="Wortman J."/>
            <person name="Nusbaum C."/>
            <person name="Birren B."/>
        </authorList>
    </citation>
    <scope>NUCLEOTIDE SEQUENCE [LARGE SCALE GENOMIC DNA]</scope>
    <source>
        <strain evidence="6 7">CBS 650.93</strain>
    </source>
</reference>
<dbReference type="EMBL" id="KN847477">
    <property type="protein sequence ID" value="KIX06612.1"/>
    <property type="molecule type" value="Genomic_DNA"/>
</dbReference>
<dbReference type="GeneID" id="25292659"/>
<dbReference type="PANTHER" id="PTHR43400:SF10">
    <property type="entry name" value="3-OXOSTEROID 1-DEHYDROGENASE"/>
    <property type="match status" value="1"/>
</dbReference>
<dbReference type="AlphaFoldDB" id="A0A0D2FWL3"/>
<feature type="domain" description="FAD-dependent oxidoreductase 2 FAD-binding" evidence="5">
    <location>
        <begin position="13"/>
        <end position="435"/>
    </location>
</feature>
<sequence>MYVQSDGSNKEADVIVVGTGPGGLGAVGAAVEAGSEVIVVEANNRTGGNGTWSTGWIAFVDSAMQREKGLQDNEEIFLKDCRKLVKEHSHLYGIIWDDTLAQVFAKNSSKMYDILIAKGMRFTHLIPRPLQASVDRLHAIESTEMFSEAFESDFVGPRTLTYLNSRATGLIVEDGSVKGVHVQPTDGRPRFQARARKGVILATGGYQANPALRARHQLAESANALYPGLPTCVGDGHILGQAIGGDLINMGVIPPVIQVASALVQESIAVNAAGERFHDEAGPYYERVVALRKQPQLAAHYIFDADTFRSKRMYVNYFPQTPISADSLADLATKIGVPGHVLESSVRQWNDFMASGSPKDPLTGRVAFSEHRSQICKAPFYAAKMIAGISLTCGGFVTTTSMQVVDVFGNPIPGLFAVGDCAGGFTPSADMGGTHLGGGLVLGWEAGKAVSTGELAQPHTGSSFGVAIPSKIESEPRYRNPIIDVTASKL</sequence>
<dbReference type="Pfam" id="PF00890">
    <property type="entry name" value="FAD_binding_2"/>
    <property type="match status" value="1"/>
</dbReference>
<dbReference type="InterPro" id="IPR027477">
    <property type="entry name" value="Succ_DH/fumarate_Rdtase_cat_sf"/>
</dbReference>
<name>A0A0D2FWL3_9EURO</name>
<dbReference type="PRINTS" id="PR00411">
    <property type="entry name" value="PNDRDTASEI"/>
</dbReference>
<evidence type="ECO:0000313" key="6">
    <source>
        <dbReference type="EMBL" id="KIX06612.1"/>
    </source>
</evidence>
<keyword evidence="3" id="KW-0274">FAD</keyword>
<dbReference type="GO" id="GO:0016491">
    <property type="term" value="F:oxidoreductase activity"/>
    <property type="evidence" value="ECO:0007669"/>
    <property type="project" value="UniProtKB-KW"/>
</dbReference>
<dbReference type="RefSeq" id="XP_013273748.1">
    <property type="nucleotide sequence ID" value="XM_013418294.1"/>
</dbReference>
<evidence type="ECO:0000256" key="3">
    <source>
        <dbReference type="ARBA" id="ARBA00022827"/>
    </source>
</evidence>
<evidence type="ECO:0000259" key="5">
    <source>
        <dbReference type="Pfam" id="PF00890"/>
    </source>
</evidence>
<dbReference type="HOGENOM" id="CLU_011398_4_5_1"/>
<dbReference type="Gene3D" id="3.50.50.60">
    <property type="entry name" value="FAD/NAD(P)-binding domain"/>
    <property type="match status" value="1"/>
</dbReference>
<evidence type="ECO:0000256" key="4">
    <source>
        <dbReference type="ARBA" id="ARBA00023002"/>
    </source>
</evidence>
<dbReference type="OrthoDB" id="7777654at2759"/>